<dbReference type="EMBL" id="CP019728">
    <property type="protein sequence ID" value="AQS52507.1"/>
    <property type="molecule type" value="Genomic_DNA"/>
</dbReference>
<evidence type="ECO:0000313" key="1">
    <source>
        <dbReference type="EMBL" id="AQS52507.1"/>
    </source>
</evidence>
<dbReference type="STRING" id="708126.BW727_100097"/>
<dbReference type="KEGG" id="jda:BW727_100097"/>
<dbReference type="Proteomes" id="UP000188993">
    <property type="component" value="Chromosome"/>
</dbReference>
<sequence>MSNQLNIKTLRSPTDHAVQVKKATFRQRLLKKLLGDSQRVTIIVPGDQVSNITIEETEENKHGDDETALPV</sequence>
<dbReference type="OrthoDB" id="1707312at2"/>
<dbReference type="RefSeq" id="WP_062467873.1">
    <property type="nucleotide sequence ID" value="NZ_BBYN01000005.1"/>
</dbReference>
<evidence type="ECO:0000313" key="2">
    <source>
        <dbReference type="Proteomes" id="UP000188993"/>
    </source>
</evidence>
<accession>A0A1S6ILV3</accession>
<gene>
    <name evidence="1" type="ORF">BW727_100097</name>
</gene>
<name>A0A1S6ILV3_9LACT</name>
<organism evidence="1 2">
    <name type="scientific">Jeotgalibaca dankookensis</name>
    <dbReference type="NCBI Taxonomy" id="708126"/>
    <lineage>
        <taxon>Bacteria</taxon>
        <taxon>Bacillati</taxon>
        <taxon>Bacillota</taxon>
        <taxon>Bacilli</taxon>
        <taxon>Lactobacillales</taxon>
        <taxon>Carnobacteriaceae</taxon>
        <taxon>Jeotgalibaca</taxon>
    </lineage>
</organism>
<dbReference type="AlphaFoldDB" id="A0A1S6ILV3"/>
<proteinExistence type="predicted"/>
<reference evidence="1 2" key="1">
    <citation type="journal article" date="2014" name="Int. J. Syst. Evol. Microbiol.">
        <title>Jeotgalibaca dankookensis gen. nov., sp. nov., a member of the family Carnobacteriaceae, isolated from seujeot (Korean traditional food).</title>
        <authorList>
            <person name="Lee D.G."/>
            <person name="Trujillo M.E."/>
            <person name="Kang H."/>
            <person name="Ahn T.Y."/>
        </authorList>
    </citation>
    <scope>NUCLEOTIDE SEQUENCE [LARGE SCALE GENOMIC DNA]</scope>
    <source>
        <strain evidence="1 2">EX-07</strain>
    </source>
</reference>
<protein>
    <submittedName>
        <fullName evidence="1">Uncharacterized protein</fullName>
    </submittedName>
</protein>
<keyword evidence="2" id="KW-1185">Reference proteome</keyword>